<keyword evidence="3 6" id="KW-0812">Transmembrane</keyword>
<feature type="transmembrane region" description="Helical" evidence="6">
    <location>
        <begin position="360"/>
        <end position="380"/>
    </location>
</feature>
<dbReference type="InterPro" id="IPR004477">
    <property type="entry name" value="ComEC_N"/>
</dbReference>
<sequence>MKAATALNLNPLLKIAVMLMIGILIGRSLSASVGIIPWIFLTIATLLSALFICNKSLKNLSLLASILALGGFLATTKEKSLKTPLPKGETYYEAIILSEPVEHGKVIMMDLGVLVPDGIMKIKASLLRDTLTNRYCTLHVGDGIEAFSEITAPYGLPNSRFNYGEWLRMHNFAGQTFIYYNEWCKAELDLTNLSYLDRTIIALRRYRQKLIQRYERMGLSDQELAIVTAMTLGDKHLIDKETKENFSISGASHVLALSGLHLSIVYGILAYLLSLIAGIPFLGWLRRSGISELLVLGAVWSYVFLVGFSPSVVRSAIMLTIYSAISMLDRNKFSLNTLALSAIVMLVVNPFILYDVGFQLSFAAVTSILLFTPIFFSMFSRIWLQRHLFFRSIYGMLVISLSAQLGTAPLIAYYFGRFSCYSLFTNIIVVPCAALILYSSLVLLFSEPFSTLQSYVAEFLTAISRTMNNVTAFVSHLPGASIEHINISVVQTSLLYVLLLFTYLIISFFTRRIDFR</sequence>
<dbReference type="STRING" id="883158.HMPREF9140_00765"/>
<evidence type="ECO:0000313" key="8">
    <source>
        <dbReference type="EMBL" id="EHO71975.1"/>
    </source>
</evidence>
<evidence type="ECO:0000256" key="5">
    <source>
        <dbReference type="ARBA" id="ARBA00023136"/>
    </source>
</evidence>
<proteinExistence type="predicted"/>
<evidence type="ECO:0000256" key="6">
    <source>
        <dbReference type="SAM" id="Phobius"/>
    </source>
</evidence>
<dbReference type="Proteomes" id="UP000016023">
    <property type="component" value="Unassembled WGS sequence"/>
</dbReference>
<evidence type="ECO:0000256" key="1">
    <source>
        <dbReference type="ARBA" id="ARBA00004651"/>
    </source>
</evidence>
<keyword evidence="5 6" id="KW-0472">Membrane</keyword>
<protein>
    <recommendedName>
        <fullName evidence="7">ComEC/Rec2-related protein domain-containing protein</fullName>
    </recommendedName>
</protein>
<feature type="transmembrane region" description="Helical" evidence="6">
    <location>
        <begin position="254"/>
        <end position="279"/>
    </location>
</feature>
<feature type="transmembrane region" description="Helical" evidence="6">
    <location>
        <begin position="333"/>
        <end position="354"/>
    </location>
</feature>
<name>H1Q1H7_9BACT</name>
<dbReference type="RefSeq" id="WP_006951859.1">
    <property type="nucleotide sequence ID" value="NZ_JH594521.1"/>
</dbReference>
<accession>H1Q1H7</accession>
<comment type="caution">
    <text evidence="8">The sequence shown here is derived from an EMBL/GenBank/DDBJ whole genome shotgun (WGS) entry which is preliminary data.</text>
</comment>
<dbReference type="EMBL" id="AGWK01000024">
    <property type="protein sequence ID" value="EHO71975.1"/>
    <property type="molecule type" value="Genomic_DNA"/>
</dbReference>
<feature type="transmembrane region" description="Helical" evidence="6">
    <location>
        <begin position="299"/>
        <end position="321"/>
    </location>
</feature>
<dbReference type="PATRIC" id="fig|883158.3.peg.772"/>
<feature type="transmembrane region" description="Helical" evidence="6">
    <location>
        <begin position="35"/>
        <end position="53"/>
    </location>
</feature>
<dbReference type="PANTHER" id="PTHR30619:SF1">
    <property type="entry name" value="RECOMBINATION PROTEIN 2"/>
    <property type="match status" value="1"/>
</dbReference>
<dbReference type="AlphaFoldDB" id="H1Q1H7"/>
<evidence type="ECO:0000256" key="4">
    <source>
        <dbReference type="ARBA" id="ARBA00022989"/>
    </source>
</evidence>
<keyword evidence="4 6" id="KW-1133">Transmembrane helix</keyword>
<dbReference type="NCBIfam" id="TIGR00360">
    <property type="entry name" value="ComEC_N-term"/>
    <property type="match status" value="1"/>
</dbReference>
<dbReference type="eggNOG" id="COG0658">
    <property type="taxonomic scope" value="Bacteria"/>
</dbReference>
<evidence type="ECO:0000256" key="3">
    <source>
        <dbReference type="ARBA" id="ARBA00022692"/>
    </source>
</evidence>
<comment type="subcellular location">
    <subcellularLocation>
        <location evidence="1">Cell membrane</location>
        <topology evidence="1">Multi-pass membrane protein</topology>
    </subcellularLocation>
</comment>
<reference evidence="8 9" key="1">
    <citation type="submission" date="2011-12" db="EMBL/GenBank/DDBJ databases">
        <title>The Genome Sequence of Prevotella micans F0438.</title>
        <authorList>
            <consortium name="The Broad Institute Genome Sequencing Platform"/>
            <person name="Earl A."/>
            <person name="Ward D."/>
            <person name="Feldgarden M."/>
            <person name="Gevers D."/>
            <person name="Izard J."/>
            <person name="Baranova O.V."/>
            <person name="Blanton J.M."/>
            <person name="Wade W.G."/>
            <person name="Dewhirst F.E."/>
            <person name="Young S.K."/>
            <person name="Zeng Q."/>
            <person name="Gargeya S."/>
            <person name="Fitzgerald M."/>
            <person name="Haas B."/>
            <person name="Abouelleil A."/>
            <person name="Alvarado L."/>
            <person name="Arachchi H.M."/>
            <person name="Berlin A."/>
            <person name="Chapman S.B."/>
            <person name="Gearin G."/>
            <person name="Goldberg J."/>
            <person name="Griggs A."/>
            <person name="Gujja S."/>
            <person name="Hansen M."/>
            <person name="Heiman D."/>
            <person name="Howarth C."/>
            <person name="Larimer J."/>
            <person name="Lui A."/>
            <person name="MacDonald P.J.P."/>
            <person name="McCowen C."/>
            <person name="Montmayeur A."/>
            <person name="Murphy C."/>
            <person name="Neiman D."/>
            <person name="Pearson M."/>
            <person name="Priest M."/>
            <person name="Roberts A."/>
            <person name="Saif S."/>
            <person name="Shea T."/>
            <person name="Sisk P."/>
            <person name="Stolte C."/>
            <person name="Sykes S."/>
            <person name="Wortman J."/>
            <person name="Nusbaum C."/>
            <person name="Birren B."/>
        </authorList>
    </citation>
    <scope>NUCLEOTIDE SEQUENCE [LARGE SCALE GENOMIC DNA]</scope>
    <source>
        <strain evidence="8 9">F0438</strain>
    </source>
</reference>
<dbReference type="Pfam" id="PF03772">
    <property type="entry name" value="Competence"/>
    <property type="match status" value="1"/>
</dbReference>
<feature type="transmembrane region" description="Helical" evidence="6">
    <location>
        <begin position="489"/>
        <end position="510"/>
    </location>
</feature>
<feature type="domain" description="ComEC/Rec2-related protein" evidence="7">
    <location>
        <begin position="230"/>
        <end position="506"/>
    </location>
</feature>
<dbReference type="PANTHER" id="PTHR30619">
    <property type="entry name" value="DNA INTERNALIZATION/COMPETENCE PROTEIN COMEC/REC2"/>
    <property type="match status" value="1"/>
</dbReference>
<feature type="transmembrane region" description="Helical" evidence="6">
    <location>
        <begin position="12"/>
        <end position="29"/>
    </location>
</feature>
<organism evidence="8 9">
    <name type="scientific">Prevotella micans F0438</name>
    <dbReference type="NCBI Taxonomy" id="883158"/>
    <lineage>
        <taxon>Bacteria</taxon>
        <taxon>Pseudomonadati</taxon>
        <taxon>Bacteroidota</taxon>
        <taxon>Bacteroidia</taxon>
        <taxon>Bacteroidales</taxon>
        <taxon>Prevotellaceae</taxon>
        <taxon>Prevotella</taxon>
    </lineage>
</organism>
<gene>
    <name evidence="8" type="ORF">HMPREF9140_00765</name>
</gene>
<dbReference type="HOGENOM" id="CLU_010363_5_1_10"/>
<evidence type="ECO:0000256" key="2">
    <source>
        <dbReference type="ARBA" id="ARBA00022475"/>
    </source>
</evidence>
<feature type="transmembrane region" description="Helical" evidence="6">
    <location>
        <begin position="392"/>
        <end position="415"/>
    </location>
</feature>
<evidence type="ECO:0000313" key="9">
    <source>
        <dbReference type="Proteomes" id="UP000016023"/>
    </source>
</evidence>
<evidence type="ECO:0000259" key="7">
    <source>
        <dbReference type="Pfam" id="PF03772"/>
    </source>
</evidence>
<dbReference type="InterPro" id="IPR052159">
    <property type="entry name" value="Competence_DNA_uptake"/>
</dbReference>
<keyword evidence="2" id="KW-1003">Cell membrane</keyword>
<feature type="transmembrane region" description="Helical" evidence="6">
    <location>
        <begin position="421"/>
        <end position="444"/>
    </location>
</feature>
<dbReference type="GO" id="GO:0005886">
    <property type="term" value="C:plasma membrane"/>
    <property type="evidence" value="ECO:0007669"/>
    <property type="project" value="UniProtKB-SubCell"/>
</dbReference>
<keyword evidence="9" id="KW-1185">Reference proteome</keyword>